<name>A0A9W4T5K9_9GLOM</name>
<feature type="non-terminal residue" evidence="2">
    <location>
        <position position="118"/>
    </location>
</feature>
<feature type="compositionally biased region" description="Basic and acidic residues" evidence="1">
    <location>
        <begin position="26"/>
        <end position="36"/>
    </location>
</feature>
<feature type="region of interest" description="Disordered" evidence="1">
    <location>
        <begin position="1"/>
        <end position="44"/>
    </location>
</feature>
<keyword evidence="3" id="KW-1185">Reference proteome</keyword>
<dbReference type="EMBL" id="CAMKVN010009790">
    <property type="protein sequence ID" value="CAI2193556.1"/>
    <property type="molecule type" value="Genomic_DNA"/>
</dbReference>
<feature type="compositionally biased region" description="Basic and acidic residues" evidence="1">
    <location>
        <begin position="91"/>
        <end position="109"/>
    </location>
</feature>
<evidence type="ECO:0000313" key="3">
    <source>
        <dbReference type="Proteomes" id="UP001153678"/>
    </source>
</evidence>
<organism evidence="2 3">
    <name type="scientific">Funneliformis geosporum</name>
    <dbReference type="NCBI Taxonomy" id="1117311"/>
    <lineage>
        <taxon>Eukaryota</taxon>
        <taxon>Fungi</taxon>
        <taxon>Fungi incertae sedis</taxon>
        <taxon>Mucoromycota</taxon>
        <taxon>Glomeromycotina</taxon>
        <taxon>Glomeromycetes</taxon>
        <taxon>Glomerales</taxon>
        <taxon>Glomeraceae</taxon>
        <taxon>Funneliformis</taxon>
    </lineage>
</organism>
<feature type="compositionally biased region" description="Low complexity" evidence="1">
    <location>
        <begin position="12"/>
        <end position="24"/>
    </location>
</feature>
<accession>A0A9W4T5K9</accession>
<dbReference type="Proteomes" id="UP001153678">
    <property type="component" value="Unassembled WGS sequence"/>
</dbReference>
<gene>
    <name evidence="2" type="ORF">FWILDA_LOCUS16134</name>
</gene>
<dbReference type="AlphaFoldDB" id="A0A9W4T5K9"/>
<feature type="compositionally biased region" description="Basic residues" evidence="1">
    <location>
        <begin position="64"/>
        <end position="73"/>
    </location>
</feature>
<feature type="region of interest" description="Disordered" evidence="1">
    <location>
        <begin position="63"/>
        <end position="118"/>
    </location>
</feature>
<sequence length="118" mass="14321">MNENNSNEDLQEILSKKQLQQQKINKSKEEYNHEDLQETPLNKQQYQLQKEIQRYEKLQEIPLKKRLQQKKNKHQNDDSDENLQKILPKKQKQEHDSSLINKFDNERHSGRLSTKLQK</sequence>
<comment type="caution">
    <text evidence="2">The sequence shown here is derived from an EMBL/GenBank/DDBJ whole genome shotgun (WGS) entry which is preliminary data.</text>
</comment>
<reference evidence="2" key="1">
    <citation type="submission" date="2022-08" db="EMBL/GenBank/DDBJ databases">
        <authorList>
            <person name="Kallberg Y."/>
            <person name="Tangrot J."/>
            <person name="Rosling A."/>
        </authorList>
    </citation>
    <scope>NUCLEOTIDE SEQUENCE</scope>
    <source>
        <strain evidence="2">Wild A</strain>
    </source>
</reference>
<evidence type="ECO:0000313" key="2">
    <source>
        <dbReference type="EMBL" id="CAI2193556.1"/>
    </source>
</evidence>
<evidence type="ECO:0000256" key="1">
    <source>
        <dbReference type="SAM" id="MobiDB-lite"/>
    </source>
</evidence>
<proteinExistence type="predicted"/>
<protein>
    <submittedName>
        <fullName evidence="2">570_t:CDS:1</fullName>
    </submittedName>
</protein>